<dbReference type="AlphaFoldDB" id="A0A2S0PD22"/>
<protein>
    <submittedName>
        <fullName evidence="1">DUF1289 domain-containing protein</fullName>
    </submittedName>
</protein>
<dbReference type="RefSeq" id="WP_107889862.1">
    <property type="nucleotide sequence ID" value="NZ_CP028519.1"/>
</dbReference>
<evidence type="ECO:0000313" key="2">
    <source>
        <dbReference type="Proteomes" id="UP000244173"/>
    </source>
</evidence>
<name>A0A2S0PD22_9NEIS</name>
<gene>
    <name evidence="1" type="ORF">DAI18_15445</name>
</gene>
<organism evidence="1 2">
    <name type="scientific">Microvirgula aerodenitrificans</name>
    <dbReference type="NCBI Taxonomy" id="57480"/>
    <lineage>
        <taxon>Bacteria</taxon>
        <taxon>Pseudomonadati</taxon>
        <taxon>Pseudomonadota</taxon>
        <taxon>Betaproteobacteria</taxon>
        <taxon>Neisseriales</taxon>
        <taxon>Aquaspirillaceae</taxon>
        <taxon>Microvirgula</taxon>
    </lineage>
</organism>
<proteinExistence type="predicted"/>
<reference evidence="1 2" key="1">
    <citation type="submission" date="2018-04" db="EMBL/GenBank/DDBJ databases">
        <title>Denitrifier Microvirgula.</title>
        <authorList>
            <person name="Anderson E."/>
            <person name="Jang J."/>
            <person name="Ishii S."/>
        </authorList>
    </citation>
    <scope>NUCLEOTIDE SEQUENCE [LARGE SCALE GENOMIC DNA]</scope>
    <source>
        <strain evidence="1 2">BE2.4</strain>
    </source>
</reference>
<dbReference type="PANTHER" id="PTHR35175">
    <property type="entry name" value="DUF1289 DOMAIN-CONTAINING PROTEIN"/>
    <property type="match status" value="1"/>
</dbReference>
<dbReference type="InterPro" id="IPR010710">
    <property type="entry name" value="DUF1289"/>
</dbReference>
<dbReference type="InterPro" id="IPR032720">
    <property type="entry name" value="Cys_rich_CWC"/>
</dbReference>
<evidence type="ECO:0000313" key="1">
    <source>
        <dbReference type="EMBL" id="AVY95274.1"/>
    </source>
</evidence>
<dbReference type="OrthoDB" id="8911262at2"/>
<accession>A0A2S0PD22</accession>
<dbReference type="STRING" id="1122240.GCA_000620105_02102"/>
<keyword evidence="2" id="KW-1185">Reference proteome</keyword>
<dbReference type="Pfam" id="PF06945">
    <property type="entry name" value="DUF1289"/>
    <property type="match status" value="1"/>
</dbReference>
<dbReference type="Proteomes" id="UP000244173">
    <property type="component" value="Chromosome"/>
</dbReference>
<dbReference type="KEGG" id="maer:DAI18_15445"/>
<sequence>MPDTFSDPVPSPCVQRCQLDVDGRYCLGCRRTRDEIAAWSTSTPAQQRAVWARLIAEPLPADSFCPRCGAGFSCGSGGQTGGCWCADLPQVLPPDAGSSCLCPSCLREHLADAHRQRGLPPPADG</sequence>
<dbReference type="Pfam" id="PF14375">
    <property type="entry name" value="Cys_rich_CWC"/>
    <property type="match status" value="1"/>
</dbReference>
<dbReference type="PANTHER" id="PTHR35175:SF2">
    <property type="entry name" value="DUF1289 DOMAIN-CONTAINING PROTEIN"/>
    <property type="match status" value="1"/>
</dbReference>
<dbReference type="EMBL" id="CP028519">
    <property type="protein sequence ID" value="AVY95274.1"/>
    <property type="molecule type" value="Genomic_DNA"/>
</dbReference>